<gene>
    <name evidence="4" type="ORF">P170DRAFT_464886</name>
</gene>
<proteinExistence type="predicted"/>
<name>A0A2I2G9B8_9EURO</name>
<dbReference type="Pfam" id="PF03031">
    <property type="entry name" value="NIF"/>
    <property type="match status" value="1"/>
</dbReference>
<protein>
    <recommendedName>
        <fullName evidence="3">FCP1 homology domain-containing protein</fullName>
    </recommendedName>
</protein>
<feature type="compositionally biased region" description="Polar residues" evidence="1">
    <location>
        <begin position="337"/>
        <end position="355"/>
    </location>
</feature>
<accession>A0A2I2G9B8</accession>
<dbReference type="SUPFAM" id="SSF56784">
    <property type="entry name" value="HAD-like"/>
    <property type="match status" value="1"/>
</dbReference>
<feature type="region of interest" description="Disordered" evidence="1">
    <location>
        <begin position="45"/>
        <end position="206"/>
    </location>
</feature>
<sequence length="679" mass="74100">MSVPSCLFVAFTRSTLTGPAAASCCRISHGGGASKLISVYSATSKSSTDPLSLPQSKSKQQPTISSSGASQSSGPEMGFQGGPKESFSRVGDRPGNIESYDGVNGNASRTSWRPYRGRWNPKSAPNRQSDKSASNTPEKANAGNSRRNRKARKNQGQSLNPEAQAYGSQMEQPFGFPGLQSSSQAFPSQMASNNSGTAPEYPLNLPNINTMPPFPGFPGAPDVFNGQRFQFPPLNPSDQQQQYQSSFNAPSWNDMNNSTNLLPPLMPSPAFMMNMGLQDPALTGPMFNGFPFLPFDPMALASAGSTGGFPAMPEIPPEQHSKNIQKKKSQSKPLRTPSPSQGYLSQSSLPPTASQSPQPLLIILDLNGTLIYRKHRRLPPSFIRRAGLDNFLNTLLRDYKVMIWSSSQPETVNAVCEKLFPGDKRKALVAEWGRDKFNLPTDQYRAKIQVYKTLETVWADPKVQASYPSSQGNKSRWDQTNTILIDDSKLKAASEPHNILEIPEFTNAPDDPSIFPKVLRVLEILAKHDDASKVLRDWQSKLSGKTNILDLPFNGDTIDFRLLNTTTSSSFSSTQNNSQPQPPLPPPTGPEAAAQARKERRKVRKQERKARQKERKSRSTDDAKPVPLAVAGAAATTTATTSSSTEVDRPTPSARSPSPATSTESENFLLDRLEESLNV</sequence>
<dbReference type="AlphaFoldDB" id="A0A2I2G9B8"/>
<reference evidence="4 5" key="1">
    <citation type="submission" date="2016-12" db="EMBL/GenBank/DDBJ databases">
        <title>The genomes of Aspergillus section Nigri reveals drivers in fungal speciation.</title>
        <authorList>
            <consortium name="DOE Joint Genome Institute"/>
            <person name="Vesth T.C."/>
            <person name="Nybo J."/>
            <person name="Theobald S."/>
            <person name="Brandl J."/>
            <person name="Frisvad J.C."/>
            <person name="Nielsen K.F."/>
            <person name="Lyhne E.K."/>
            <person name="Kogle M.E."/>
            <person name="Kuo A."/>
            <person name="Riley R."/>
            <person name="Clum A."/>
            <person name="Nolan M."/>
            <person name="Lipzen A."/>
            <person name="Salamov A."/>
            <person name="Henrissat B."/>
            <person name="Wiebenga A."/>
            <person name="De Vries R.P."/>
            <person name="Grigoriev I.V."/>
            <person name="Mortensen U.H."/>
            <person name="Andersen M.R."/>
            <person name="Baker S.E."/>
        </authorList>
    </citation>
    <scope>NUCLEOTIDE SEQUENCE [LARGE SCALE GENOMIC DNA]</scope>
    <source>
        <strain evidence="4 5">IBT 23096</strain>
    </source>
</reference>
<dbReference type="RefSeq" id="XP_024704772.1">
    <property type="nucleotide sequence ID" value="XM_024852284.1"/>
</dbReference>
<feature type="compositionally biased region" description="Low complexity" evidence="1">
    <location>
        <begin position="568"/>
        <end position="579"/>
    </location>
</feature>
<feature type="domain" description="FCP1 homology" evidence="3">
    <location>
        <begin position="355"/>
        <end position="525"/>
    </location>
</feature>
<feature type="compositionally biased region" description="Polar residues" evidence="1">
    <location>
        <begin position="179"/>
        <end position="197"/>
    </location>
</feature>
<dbReference type="EMBL" id="MSFO01000004">
    <property type="protein sequence ID" value="PLB49470.1"/>
    <property type="molecule type" value="Genomic_DNA"/>
</dbReference>
<feature type="compositionally biased region" description="Polar residues" evidence="1">
    <location>
        <begin position="123"/>
        <end position="145"/>
    </location>
</feature>
<dbReference type="GeneID" id="36559982"/>
<feature type="compositionally biased region" description="Polar residues" evidence="1">
    <location>
        <begin position="45"/>
        <end position="64"/>
    </location>
</feature>
<dbReference type="InterPro" id="IPR023214">
    <property type="entry name" value="HAD_sf"/>
</dbReference>
<feature type="compositionally biased region" description="Basic residues" evidence="1">
    <location>
        <begin position="598"/>
        <end position="616"/>
    </location>
</feature>
<evidence type="ECO:0000256" key="2">
    <source>
        <dbReference type="SAM" id="SignalP"/>
    </source>
</evidence>
<feature type="compositionally biased region" description="Low complexity" evidence="1">
    <location>
        <begin position="629"/>
        <end position="666"/>
    </location>
</feature>
<feature type="compositionally biased region" description="Low complexity" evidence="1">
    <location>
        <begin position="65"/>
        <end position="74"/>
    </location>
</feature>
<dbReference type="OrthoDB" id="1711508at2759"/>
<dbReference type="PROSITE" id="PS50969">
    <property type="entry name" value="FCP1"/>
    <property type="match status" value="1"/>
</dbReference>
<feature type="region of interest" description="Disordered" evidence="1">
    <location>
        <begin position="306"/>
        <end position="355"/>
    </location>
</feature>
<feature type="chain" id="PRO_5014185239" description="FCP1 homology domain-containing protein" evidence="2">
    <location>
        <begin position="23"/>
        <end position="679"/>
    </location>
</feature>
<feature type="compositionally biased region" description="Basic and acidic residues" evidence="1">
    <location>
        <begin position="669"/>
        <end position="679"/>
    </location>
</feature>
<comment type="caution">
    <text evidence="4">The sequence shown here is derived from an EMBL/GenBank/DDBJ whole genome shotgun (WGS) entry which is preliminary data.</text>
</comment>
<keyword evidence="5" id="KW-1185">Reference proteome</keyword>
<dbReference type="STRING" id="1392250.A0A2I2G9B8"/>
<organism evidence="4 5">
    <name type="scientific">Aspergillus steynii IBT 23096</name>
    <dbReference type="NCBI Taxonomy" id="1392250"/>
    <lineage>
        <taxon>Eukaryota</taxon>
        <taxon>Fungi</taxon>
        <taxon>Dikarya</taxon>
        <taxon>Ascomycota</taxon>
        <taxon>Pezizomycotina</taxon>
        <taxon>Eurotiomycetes</taxon>
        <taxon>Eurotiomycetidae</taxon>
        <taxon>Eurotiales</taxon>
        <taxon>Aspergillaceae</taxon>
        <taxon>Aspergillus</taxon>
        <taxon>Aspergillus subgen. Circumdati</taxon>
    </lineage>
</organism>
<keyword evidence="2" id="KW-0732">Signal</keyword>
<dbReference type="InterPro" id="IPR004274">
    <property type="entry name" value="FCP1_dom"/>
</dbReference>
<evidence type="ECO:0000313" key="5">
    <source>
        <dbReference type="Proteomes" id="UP000234275"/>
    </source>
</evidence>
<dbReference type="VEuPathDB" id="FungiDB:P170DRAFT_464886"/>
<evidence type="ECO:0000256" key="1">
    <source>
        <dbReference type="SAM" id="MobiDB-lite"/>
    </source>
</evidence>
<dbReference type="InterPro" id="IPR050365">
    <property type="entry name" value="TIM50"/>
</dbReference>
<evidence type="ECO:0000259" key="3">
    <source>
        <dbReference type="PROSITE" id="PS50969"/>
    </source>
</evidence>
<evidence type="ECO:0000313" key="4">
    <source>
        <dbReference type="EMBL" id="PLB49470.1"/>
    </source>
</evidence>
<feature type="signal peptide" evidence="2">
    <location>
        <begin position="1"/>
        <end position="22"/>
    </location>
</feature>
<feature type="compositionally biased region" description="Polar residues" evidence="1">
    <location>
        <begin position="154"/>
        <end position="171"/>
    </location>
</feature>
<feature type="region of interest" description="Disordered" evidence="1">
    <location>
        <begin position="568"/>
        <end position="679"/>
    </location>
</feature>
<dbReference type="PANTHER" id="PTHR12210">
    <property type="entry name" value="DULLARD PROTEIN PHOSPHATASE"/>
    <property type="match status" value="1"/>
</dbReference>
<dbReference type="Gene3D" id="3.40.50.1000">
    <property type="entry name" value="HAD superfamily/HAD-like"/>
    <property type="match status" value="1"/>
</dbReference>
<dbReference type="SMART" id="SM00577">
    <property type="entry name" value="CPDc"/>
    <property type="match status" value="1"/>
</dbReference>
<feature type="compositionally biased region" description="Pro residues" evidence="1">
    <location>
        <begin position="580"/>
        <end position="589"/>
    </location>
</feature>
<dbReference type="InterPro" id="IPR036412">
    <property type="entry name" value="HAD-like_sf"/>
</dbReference>
<dbReference type="Proteomes" id="UP000234275">
    <property type="component" value="Unassembled WGS sequence"/>
</dbReference>
<dbReference type="FunFam" id="3.40.50.1000:FF:000228">
    <property type="entry name" value="NIF domain protein"/>
    <property type="match status" value="1"/>
</dbReference>